<dbReference type="Proteomes" id="UP000828390">
    <property type="component" value="Unassembled WGS sequence"/>
</dbReference>
<evidence type="ECO:0000313" key="2">
    <source>
        <dbReference type="Proteomes" id="UP000828390"/>
    </source>
</evidence>
<keyword evidence="2" id="KW-1185">Reference proteome</keyword>
<dbReference type="EMBL" id="JAIWYP010000002">
    <property type="protein sequence ID" value="KAH3873300.1"/>
    <property type="molecule type" value="Genomic_DNA"/>
</dbReference>
<comment type="caution">
    <text evidence="1">The sequence shown here is derived from an EMBL/GenBank/DDBJ whole genome shotgun (WGS) entry which is preliminary data.</text>
</comment>
<dbReference type="AlphaFoldDB" id="A0A9D4RNY7"/>
<accession>A0A9D4RNY7</accession>
<sequence length="52" mass="5879">MKDPGKVLAEMLTWMLKMFENSGGKMFRFTLTVRIVVAVKLPKPNPAKFPPS</sequence>
<organism evidence="1 2">
    <name type="scientific">Dreissena polymorpha</name>
    <name type="common">Zebra mussel</name>
    <name type="synonym">Mytilus polymorpha</name>
    <dbReference type="NCBI Taxonomy" id="45954"/>
    <lineage>
        <taxon>Eukaryota</taxon>
        <taxon>Metazoa</taxon>
        <taxon>Spiralia</taxon>
        <taxon>Lophotrochozoa</taxon>
        <taxon>Mollusca</taxon>
        <taxon>Bivalvia</taxon>
        <taxon>Autobranchia</taxon>
        <taxon>Heteroconchia</taxon>
        <taxon>Euheterodonta</taxon>
        <taxon>Imparidentia</taxon>
        <taxon>Neoheterodontei</taxon>
        <taxon>Myida</taxon>
        <taxon>Dreissenoidea</taxon>
        <taxon>Dreissenidae</taxon>
        <taxon>Dreissena</taxon>
    </lineage>
</organism>
<evidence type="ECO:0000313" key="1">
    <source>
        <dbReference type="EMBL" id="KAH3873300.1"/>
    </source>
</evidence>
<name>A0A9D4RNY7_DREPO</name>
<reference evidence="1" key="2">
    <citation type="submission" date="2020-11" db="EMBL/GenBank/DDBJ databases">
        <authorList>
            <person name="McCartney M.A."/>
            <person name="Auch B."/>
            <person name="Kono T."/>
            <person name="Mallez S."/>
            <person name="Becker A."/>
            <person name="Gohl D.M."/>
            <person name="Silverstein K.A.T."/>
            <person name="Koren S."/>
            <person name="Bechman K.B."/>
            <person name="Herman A."/>
            <person name="Abrahante J.E."/>
            <person name="Garbe J."/>
        </authorList>
    </citation>
    <scope>NUCLEOTIDE SEQUENCE</scope>
    <source>
        <strain evidence="1">Duluth1</strain>
        <tissue evidence="1">Whole animal</tissue>
    </source>
</reference>
<proteinExistence type="predicted"/>
<gene>
    <name evidence="1" type="ORF">DPMN_036532</name>
</gene>
<protein>
    <submittedName>
        <fullName evidence="1">Uncharacterized protein</fullName>
    </submittedName>
</protein>
<reference evidence="1" key="1">
    <citation type="journal article" date="2019" name="bioRxiv">
        <title>The Genome of the Zebra Mussel, Dreissena polymorpha: A Resource for Invasive Species Research.</title>
        <authorList>
            <person name="McCartney M.A."/>
            <person name="Auch B."/>
            <person name="Kono T."/>
            <person name="Mallez S."/>
            <person name="Zhang Y."/>
            <person name="Obille A."/>
            <person name="Becker A."/>
            <person name="Abrahante J.E."/>
            <person name="Garbe J."/>
            <person name="Badalamenti J.P."/>
            <person name="Herman A."/>
            <person name="Mangelson H."/>
            <person name="Liachko I."/>
            <person name="Sullivan S."/>
            <person name="Sone E.D."/>
            <person name="Koren S."/>
            <person name="Silverstein K.A.T."/>
            <person name="Beckman K.B."/>
            <person name="Gohl D.M."/>
        </authorList>
    </citation>
    <scope>NUCLEOTIDE SEQUENCE</scope>
    <source>
        <strain evidence="1">Duluth1</strain>
        <tissue evidence="1">Whole animal</tissue>
    </source>
</reference>